<gene>
    <name evidence="1" type="ORF">QYQ95_23405</name>
</gene>
<dbReference type="Proteomes" id="UP001441914">
    <property type="component" value="Plasmid unnamed2"/>
</dbReference>
<evidence type="ECO:0000313" key="1">
    <source>
        <dbReference type="EMBL" id="WZS88772.1"/>
    </source>
</evidence>
<geneLocation type="plasmid" evidence="1 2">
    <name>unnamed2</name>
</geneLocation>
<reference evidence="1 2" key="1">
    <citation type="journal article" date="2024" name="Elife">
        <title>Polysaccharide breakdown products drive degradation-dispersal cycles of foraging bacteria through changes in metabolism and motility.</title>
        <authorList>
            <person name="Stubbusch A.K."/>
            <person name="Keegstra J.M."/>
            <person name="Schwartzman J."/>
            <person name="Pontrelli S."/>
            <person name="Clerc E.E."/>
            <person name="Stocker R."/>
            <person name="Magnabosco C."/>
            <person name="Schubert O.T."/>
            <person name="Ackermann M."/>
            <person name="D'Souza G.G."/>
        </authorList>
    </citation>
    <scope>NUCLEOTIDE SEQUENCE [LARGE SCALE GENOMIC DNA]</scope>
    <source>
        <strain evidence="1 2">ZF270</strain>
        <plasmid evidence="1 2">unnamed2</plasmid>
    </source>
</reference>
<protein>
    <submittedName>
        <fullName evidence="1">Abi family protein</fullName>
    </submittedName>
</protein>
<dbReference type="EMBL" id="CP135179">
    <property type="protein sequence ID" value="WZS88772.1"/>
    <property type="molecule type" value="Genomic_DNA"/>
</dbReference>
<dbReference type="InterPro" id="IPR011664">
    <property type="entry name" value="Abi_system_AbiD/AbiF-like"/>
</dbReference>
<evidence type="ECO:0000313" key="2">
    <source>
        <dbReference type="Proteomes" id="UP001441914"/>
    </source>
</evidence>
<sequence>MTTAPLVPYKKPYLSSSQLCKKLIDQGLIIDDEDFAEKVLNRCSYYRFKAYLSPFKDKGTKKFSEHTTFHNGYELYMFDSELRSYIFDIIEKVEIGVRSALDQWITKQTDNPFWYLDASLFKLSLEHILRPQGVRVGRFINAAGTTGFPTGKRAVSATQLM</sequence>
<name>A0AAN0NAI3_9VIBR</name>
<keyword evidence="2" id="KW-1185">Reference proteome</keyword>
<dbReference type="Pfam" id="PF07751">
    <property type="entry name" value="Abi_2"/>
    <property type="match status" value="1"/>
</dbReference>
<dbReference type="AlphaFoldDB" id="A0AAN0NAI3"/>
<proteinExistence type="predicted"/>
<accession>A0AAN0NAI3</accession>
<organism evidence="1 2">
    <name type="scientific">Vibrio cyclitrophicus ZF270</name>
    <dbReference type="NCBI Taxonomy" id="1136176"/>
    <lineage>
        <taxon>Bacteria</taxon>
        <taxon>Pseudomonadati</taxon>
        <taxon>Pseudomonadota</taxon>
        <taxon>Gammaproteobacteria</taxon>
        <taxon>Vibrionales</taxon>
        <taxon>Vibrionaceae</taxon>
        <taxon>Vibrio</taxon>
    </lineage>
</organism>
<keyword evidence="1" id="KW-0614">Plasmid</keyword>